<dbReference type="GeneID" id="34598108"/>
<name>A0A177FFB4_9EURO</name>
<dbReference type="InterPro" id="IPR022137">
    <property type="entry name" value="Znf_prot_DUF3669"/>
</dbReference>
<dbReference type="PANTHER" id="PTHR40780">
    <property type="entry name" value="DUF3669 DOMAIN-CONTAINING PROTEIN"/>
    <property type="match status" value="1"/>
</dbReference>
<evidence type="ECO:0000313" key="3">
    <source>
        <dbReference type="Proteomes" id="UP000077002"/>
    </source>
</evidence>
<sequence>MASSLQYAGEMSGLTCLDETCLQQYGPEQILSRMLSTKCYISTTSPLAAQDNAALKGFTQIGKGQCGTVWALTGTSNVLKAANEDREDQLYNDYCKHARVEEALQQTFSRFRRNINLPRLGTWIGPRNEMFWNEHRGYFPETLVRPTDGFLSQRIFPVPLPVRSALVDAFAPKGVKQNKENFLSQQENKDCLIRIYLGRRQSRPTTNTFRLRNFDMTVNEMEFLRLDTVLYAETLAQTLAIIHWKAKLDANDVEFVFGSAPTEKRRPLAAELEATTRFDVGRVASEVEFRHRSIGIWLLDFDQCKAFPEDMDGVKQLERGFYFNDPYYPRPVSEHPKDVSLWNAFRESYLVTSAAFTTSDMPSQFIDAVEAEGRKRRRGGSIFR</sequence>
<proteinExistence type="predicted"/>
<dbReference type="PANTHER" id="PTHR40780:SF2">
    <property type="entry name" value="DUF3669 DOMAIN-CONTAINING PROTEIN"/>
    <property type="match status" value="1"/>
</dbReference>
<protein>
    <recommendedName>
        <fullName evidence="1">DUF3669 domain-containing protein</fullName>
    </recommendedName>
</protein>
<dbReference type="EMBL" id="LVKK01000013">
    <property type="protein sequence ID" value="OAG42984.1"/>
    <property type="molecule type" value="Genomic_DNA"/>
</dbReference>
<feature type="domain" description="DUF3669" evidence="1">
    <location>
        <begin position="296"/>
        <end position="356"/>
    </location>
</feature>
<dbReference type="RefSeq" id="XP_022514936.1">
    <property type="nucleotide sequence ID" value="XM_022652911.1"/>
</dbReference>
<keyword evidence="3" id="KW-1185">Reference proteome</keyword>
<dbReference type="AlphaFoldDB" id="A0A177FFB4"/>
<dbReference type="Pfam" id="PF12417">
    <property type="entry name" value="DUF3669"/>
    <property type="match status" value="1"/>
</dbReference>
<evidence type="ECO:0000259" key="1">
    <source>
        <dbReference type="Pfam" id="PF12417"/>
    </source>
</evidence>
<organism evidence="2 3">
    <name type="scientific">Fonsecaea monophora</name>
    <dbReference type="NCBI Taxonomy" id="254056"/>
    <lineage>
        <taxon>Eukaryota</taxon>
        <taxon>Fungi</taxon>
        <taxon>Dikarya</taxon>
        <taxon>Ascomycota</taxon>
        <taxon>Pezizomycotina</taxon>
        <taxon>Eurotiomycetes</taxon>
        <taxon>Chaetothyriomycetidae</taxon>
        <taxon>Chaetothyriales</taxon>
        <taxon>Herpotrichiellaceae</taxon>
        <taxon>Fonsecaea</taxon>
    </lineage>
</organism>
<reference evidence="2 3" key="1">
    <citation type="submission" date="2016-03" db="EMBL/GenBank/DDBJ databases">
        <title>Draft genome sequence of the Fonsecaea monophora CBS 269.37.</title>
        <authorList>
            <person name="Bombassaro A."/>
            <person name="Vinicius W.A."/>
            <person name="De Hoog S."/>
            <person name="Sun J."/>
            <person name="Souza E.M."/>
            <person name="Raittz R.T."/>
            <person name="Costa F."/>
            <person name="Leao A.C."/>
            <person name="Tadra-Sfeir M.Z."/>
            <person name="Baura V."/>
            <person name="Balsanelli E."/>
            <person name="Pedrosa F.O."/>
            <person name="Moreno L.F."/>
            <person name="Steffens M.B."/>
            <person name="Xi L."/>
            <person name="Bocca A.L."/>
            <person name="Felipe M.S."/>
            <person name="Teixeira M."/>
            <person name="Telles Filho F.Q."/>
            <person name="Azevedo C.M."/>
            <person name="Gomes R."/>
            <person name="Vicente V.A."/>
        </authorList>
    </citation>
    <scope>NUCLEOTIDE SEQUENCE [LARGE SCALE GENOMIC DNA]</scope>
    <source>
        <strain evidence="2 3">CBS 269.37</strain>
    </source>
</reference>
<gene>
    <name evidence="2" type="ORF">AYO21_02935</name>
</gene>
<dbReference type="OrthoDB" id="2993351at2759"/>
<accession>A0A177FFB4</accession>
<comment type="caution">
    <text evidence="2">The sequence shown here is derived from an EMBL/GenBank/DDBJ whole genome shotgun (WGS) entry which is preliminary data.</text>
</comment>
<evidence type="ECO:0000313" key="2">
    <source>
        <dbReference type="EMBL" id="OAG42984.1"/>
    </source>
</evidence>
<dbReference type="Proteomes" id="UP000077002">
    <property type="component" value="Unassembled WGS sequence"/>
</dbReference>